<reference evidence="1" key="1">
    <citation type="submission" date="2020-05" db="EMBL/GenBank/DDBJ databases">
        <title>Large-scale comparative analyses of tick genomes elucidate their genetic diversity and vector capacities.</title>
        <authorList>
            <person name="Jia N."/>
            <person name="Wang J."/>
            <person name="Shi W."/>
            <person name="Du L."/>
            <person name="Sun Y."/>
            <person name="Zhan W."/>
            <person name="Jiang J."/>
            <person name="Wang Q."/>
            <person name="Zhang B."/>
            <person name="Ji P."/>
            <person name="Sakyi L.B."/>
            <person name="Cui X."/>
            <person name="Yuan T."/>
            <person name="Jiang B."/>
            <person name="Yang W."/>
            <person name="Lam T.T.-Y."/>
            <person name="Chang Q."/>
            <person name="Ding S."/>
            <person name="Wang X."/>
            <person name="Zhu J."/>
            <person name="Ruan X."/>
            <person name="Zhao L."/>
            <person name="Wei J."/>
            <person name="Que T."/>
            <person name="Du C."/>
            <person name="Cheng J."/>
            <person name="Dai P."/>
            <person name="Han X."/>
            <person name="Huang E."/>
            <person name="Gao Y."/>
            <person name="Liu J."/>
            <person name="Shao H."/>
            <person name="Ye R."/>
            <person name="Li L."/>
            <person name="Wei W."/>
            <person name="Wang X."/>
            <person name="Wang C."/>
            <person name="Yang T."/>
            <person name="Huo Q."/>
            <person name="Li W."/>
            <person name="Guo W."/>
            <person name="Chen H."/>
            <person name="Zhou L."/>
            <person name="Ni X."/>
            <person name="Tian J."/>
            <person name="Zhou Y."/>
            <person name="Sheng Y."/>
            <person name="Liu T."/>
            <person name="Pan Y."/>
            <person name="Xia L."/>
            <person name="Li J."/>
            <person name="Zhao F."/>
            <person name="Cao W."/>
        </authorList>
    </citation>
    <scope>NUCLEOTIDE SEQUENCE</scope>
    <source>
        <strain evidence="1">Dsil-2018</strain>
    </source>
</reference>
<accession>A0ACB8DL77</accession>
<name>A0ACB8DL77_DERSI</name>
<dbReference type="Proteomes" id="UP000821865">
    <property type="component" value="Chromosome 10"/>
</dbReference>
<comment type="caution">
    <text evidence="1">The sequence shown here is derived from an EMBL/GenBank/DDBJ whole genome shotgun (WGS) entry which is preliminary data.</text>
</comment>
<sequence length="102" mass="11377">MLKVIHQFPGSMEDLLLALKHRYLPKQSMECPPPYSGQPNAGVDEDIQLCEVTTTIQNFRKHTAPGADKISNKILANLDDLSILELTQHLNNTSRPGTIPQE</sequence>
<gene>
    <name evidence="1" type="ORF">HPB49_000541</name>
</gene>
<evidence type="ECO:0000313" key="1">
    <source>
        <dbReference type="EMBL" id="KAH7973387.1"/>
    </source>
</evidence>
<proteinExistence type="predicted"/>
<keyword evidence="2" id="KW-1185">Reference proteome</keyword>
<protein>
    <submittedName>
        <fullName evidence="1">Uncharacterized protein</fullName>
    </submittedName>
</protein>
<organism evidence="1 2">
    <name type="scientific">Dermacentor silvarum</name>
    <name type="common">Tick</name>
    <dbReference type="NCBI Taxonomy" id="543639"/>
    <lineage>
        <taxon>Eukaryota</taxon>
        <taxon>Metazoa</taxon>
        <taxon>Ecdysozoa</taxon>
        <taxon>Arthropoda</taxon>
        <taxon>Chelicerata</taxon>
        <taxon>Arachnida</taxon>
        <taxon>Acari</taxon>
        <taxon>Parasitiformes</taxon>
        <taxon>Ixodida</taxon>
        <taxon>Ixodoidea</taxon>
        <taxon>Ixodidae</taxon>
        <taxon>Rhipicephalinae</taxon>
        <taxon>Dermacentor</taxon>
    </lineage>
</organism>
<evidence type="ECO:0000313" key="2">
    <source>
        <dbReference type="Proteomes" id="UP000821865"/>
    </source>
</evidence>
<dbReference type="EMBL" id="CM023479">
    <property type="protein sequence ID" value="KAH7973387.1"/>
    <property type="molecule type" value="Genomic_DNA"/>
</dbReference>